<name>A0ABP7DDV0_9ACTN</name>
<evidence type="ECO:0000313" key="2">
    <source>
        <dbReference type="EMBL" id="GAA3702298.1"/>
    </source>
</evidence>
<protein>
    <submittedName>
        <fullName evidence="2">Uncharacterized protein</fullName>
    </submittedName>
</protein>
<dbReference type="Proteomes" id="UP001500902">
    <property type="component" value="Unassembled WGS sequence"/>
</dbReference>
<proteinExistence type="predicted"/>
<feature type="compositionally biased region" description="Basic residues" evidence="1">
    <location>
        <begin position="65"/>
        <end position="74"/>
    </location>
</feature>
<accession>A0ABP7DDV0</accession>
<gene>
    <name evidence="2" type="ORF">GCM10022224_080100</name>
</gene>
<dbReference type="RefSeq" id="WP_344890650.1">
    <property type="nucleotide sequence ID" value="NZ_BAAAZP010000169.1"/>
</dbReference>
<evidence type="ECO:0000313" key="3">
    <source>
        <dbReference type="Proteomes" id="UP001500902"/>
    </source>
</evidence>
<comment type="caution">
    <text evidence="2">The sequence shown here is derived from an EMBL/GenBank/DDBJ whole genome shotgun (WGS) entry which is preliminary data.</text>
</comment>
<feature type="region of interest" description="Disordered" evidence="1">
    <location>
        <begin position="1"/>
        <end position="22"/>
    </location>
</feature>
<reference evidence="3" key="1">
    <citation type="journal article" date="2019" name="Int. J. Syst. Evol. Microbiol.">
        <title>The Global Catalogue of Microorganisms (GCM) 10K type strain sequencing project: providing services to taxonomists for standard genome sequencing and annotation.</title>
        <authorList>
            <consortium name="The Broad Institute Genomics Platform"/>
            <consortium name="The Broad Institute Genome Sequencing Center for Infectious Disease"/>
            <person name="Wu L."/>
            <person name="Ma J."/>
        </authorList>
    </citation>
    <scope>NUCLEOTIDE SEQUENCE [LARGE SCALE GENOMIC DNA]</scope>
    <source>
        <strain evidence="3">JCM 16904</strain>
    </source>
</reference>
<sequence length="74" mass="7736">MNRHHSHEPDNDDDGDGDLGLVIKGNTGPVHLGNGDINTNTVVLSGDGLTFVAGDNPAGISKSFGGKKNKKKRK</sequence>
<keyword evidence="3" id="KW-1185">Reference proteome</keyword>
<feature type="region of interest" description="Disordered" evidence="1">
    <location>
        <begin position="55"/>
        <end position="74"/>
    </location>
</feature>
<organism evidence="2 3">
    <name type="scientific">Nonomuraea antimicrobica</name>
    <dbReference type="NCBI Taxonomy" id="561173"/>
    <lineage>
        <taxon>Bacteria</taxon>
        <taxon>Bacillati</taxon>
        <taxon>Actinomycetota</taxon>
        <taxon>Actinomycetes</taxon>
        <taxon>Streptosporangiales</taxon>
        <taxon>Streptosporangiaceae</taxon>
        <taxon>Nonomuraea</taxon>
    </lineage>
</organism>
<evidence type="ECO:0000256" key="1">
    <source>
        <dbReference type="SAM" id="MobiDB-lite"/>
    </source>
</evidence>
<dbReference type="EMBL" id="BAAAZP010000169">
    <property type="protein sequence ID" value="GAA3702298.1"/>
    <property type="molecule type" value="Genomic_DNA"/>
</dbReference>